<dbReference type="KEGG" id="paj:PAJ_0838"/>
<dbReference type="Pfam" id="PF00015">
    <property type="entry name" value="MCPsignal"/>
    <property type="match status" value="1"/>
</dbReference>
<evidence type="ECO:0000256" key="3">
    <source>
        <dbReference type="ARBA" id="ARBA00023224"/>
    </source>
</evidence>
<reference evidence="10" key="1">
    <citation type="journal article" date="2012" name="Appl. Microbiol. Biotechnol.">
        <title>The complete genome sequence of Pantoea ananatis AJ13355, an organism with great biotechnological potential.</title>
        <authorList>
            <person name="Hara Y."/>
            <person name="Kadotani N."/>
            <person name="Izui H."/>
            <person name="Katashkina J.I."/>
            <person name="Kuvaeva T.M."/>
            <person name="Andreeva I.G."/>
            <person name="Golubeva L.I."/>
            <person name="Malko D.B."/>
            <person name="Makeev V.J."/>
            <person name="Mashko S.V."/>
            <person name="Kozlov Y.I."/>
        </authorList>
    </citation>
    <scope>NUCLEOTIDE SEQUENCE [LARGE SCALE GENOMIC DNA]</scope>
    <source>
        <strain evidence="10">AJ13355</strain>
    </source>
</reference>
<dbReference type="GO" id="GO:0006935">
    <property type="term" value="P:chemotaxis"/>
    <property type="evidence" value="ECO:0007669"/>
    <property type="project" value="UniProtKB-KW"/>
</dbReference>
<dbReference type="PRINTS" id="PR00260">
    <property type="entry name" value="CHEMTRNSDUCR"/>
</dbReference>
<keyword evidence="2" id="KW-0145">Chemotaxis</keyword>
<dbReference type="CDD" id="cd11386">
    <property type="entry name" value="MCP_signal"/>
    <property type="match status" value="1"/>
</dbReference>
<organism evidence="9 10">
    <name type="scientific">Pantoea ananatis (strain AJ13355)</name>
    <dbReference type="NCBI Taxonomy" id="932677"/>
    <lineage>
        <taxon>Bacteria</taxon>
        <taxon>Pseudomonadati</taxon>
        <taxon>Pseudomonadota</taxon>
        <taxon>Gammaproteobacteria</taxon>
        <taxon>Enterobacterales</taxon>
        <taxon>Erwiniaceae</taxon>
        <taxon>Pantoea</taxon>
    </lineage>
</organism>
<dbReference type="InterPro" id="IPR004090">
    <property type="entry name" value="Chemotax_Me-accpt_rcpt"/>
</dbReference>
<dbReference type="EMBL" id="AP012032">
    <property type="protein sequence ID" value="BAK10918.1"/>
    <property type="molecule type" value="Genomic_DNA"/>
</dbReference>
<comment type="similarity">
    <text evidence="4">Belongs to the methyl-accepting chemotaxis (MCP) protein family.</text>
</comment>
<dbReference type="InterPro" id="IPR051310">
    <property type="entry name" value="MCP_chemotaxis"/>
</dbReference>
<name>A0A0H3KUP4_PANAA</name>
<dbReference type="GO" id="GO:0007165">
    <property type="term" value="P:signal transduction"/>
    <property type="evidence" value="ECO:0007669"/>
    <property type="project" value="UniProtKB-KW"/>
</dbReference>
<accession>A0A0H3KUP4</accession>
<dbReference type="HOGENOM" id="CLU_000445_107_16_6"/>
<dbReference type="OrthoDB" id="2489132at2"/>
<dbReference type="Pfam" id="PF12729">
    <property type="entry name" value="4HB_MCP_1"/>
    <property type="match status" value="1"/>
</dbReference>
<sequence>MLNMSILQRVKLSHRLIFLIAFFLLAMVVIAVISLHSLRSLAASEQQLYASRLEPVQIMNVAAREMATHFRRSYAYVFPVSSATPVESRQTTSKFNQKSQQAVQNAIDFLKQSQDPALVAITQKVLQAWPDYLASMQRVYALANENNVAGALKEIATTTDRLHVAVRDPLLEAVKIYNASVSQIIDDNVSHIDRTSLMLILLISLTFIAGGALGTLIFFSVMKQLGAEPDVAVRVAGLIADGHLYEHNAIKAGDTSSLIYQLSVMRQHIRDLISEVQEAAEQVAKSSTEIAQGTRDLSQRTESQASALEETSASMEQLSSAVQSNADNARIANDVVSNAFQKVASGGQSVSDVEQTMRAIQDSSSKIGEIISVIDSIAFQTNILALNAAVEAARAGDEGRGFAVVAGEVRNLAQRSAVAAQEIKTLITESHSRVETGVTNVSVAGETMKAVIKEIHRVNDLVAEISTGSHEQSTGVKQIGIAVAQMDTDTQQNAALVEETATATAQLQRLSDRLLQTTSKFLTREAN</sequence>
<keyword evidence="7" id="KW-0812">Transmembrane</keyword>
<dbReference type="InterPro" id="IPR004089">
    <property type="entry name" value="MCPsignal_dom"/>
</dbReference>
<evidence type="ECO:0000256" key="2">
    <source>
        <dbReference type="ARBA" id="ARBA00022500"/>
    </source>
</evidence>
<evidence type="ECO:0000256" key="4">
    <source>
        <dbReference type="ARBA" id="ARBA00029447"/>
    </source>
</evidence>
<proteinExistence type="inferred from homology"/>
<evidence type="ECO:0000313" key="10">
    <source>
        <dbReference type="Proteomes" id="UP000006690"/>
    </source>
</evidence>
<evidence type="ECO:0000256" key="5">
    <source>
        <dbReference type="PROSITE-ProRule" id="PRU00284"/>
    </source>
</evidence>
<evidence type="ECO:0000256" key="7">
    <source>
        <dbReference type="SAM" id="Phobius"/>
    </source>
</evidence>
<dbReference type="PATRIC" id="fig|932677.3.peg.955"/>
<feature type="domain" description="Methyl-accepting transducer" evidence="8">
    <location>
        <begin position="279"/>
        <end position="508"/>
    </location>
</feature>
<gene>
    <name evidence="9" type="primary">tar</name>
    <name evidence="9" type="ordered locus">PAJ_0838</name>
</gene>
<dbReference type="GO" id="GO:0005886">
    <property type="term" value="C:plasma membrane"/>
    <property type="evidence" value="ECO:0007669"/>
    <property type="project" value="TreeGrafter"/>
</dbReference>
<dbReference type="GO" id="GO:0004888">
    <property type="term" value="F:transmembrane signaling receptor activity"/>
    <property type="evidence" value="ECO:0007669"/>
    <property type="project" value="InterPro"/>
</dbReference>
<evidence type="ECO:0000259" key="8">
    <source>
        <dbReference type="PROSITE" id="PS50111"/>
    </source>
</evidence>
<dbReference type="InterPro" id="IPR024478">
    <property type="entry name" value="HlyB_4HB_MCP"/>
</dbReference>
<dbReference type="PANTHER" id="PTHR43531">
    <property type="entry name" value="PROTEIN ICFG"/>
    <property type="match status" value="1"/>
</dbReference>
<protein>
    <submittedName>
        <fullName evidence="9">Methyl-accepting chemotaxis protein II Tar</fullName>
    </submittedName>
</protein>
<dbReference type="PANTHER" id="PTHR43531:SF5">
    <property type="entry name" value="METHYL-ACCEPTING CHEMOTAXIS PROTEIN III"/>
    <property type="match status" value="1"/>
</dbReference>
<keyword evidence="7" id="KW-0472">Membrane</keyword>
<dbReference type="Gene3D" id="1.10.287.950">
    <property type="entry name" value="Methyl-accepting chemotaxis protein"/>
    <property type="match status" value="1"/>
</dbReference>
<evidence type="ECO:0000256" key="1">
    <source>
        <dbReference type="ARBA" id="ARBA00004370"/>
    </source>
</evidence>
<evidence type="ECO:0000256" key="6">
    <source>
        <dbReference type="SAM" id="MobiDB-lite"/>
    </source>
</evidence>
<dbReference type="AlphaFoldDB" id="A0A0H3KUP4"/>
<dbReference type="PROSITE" id="PS50111">
    <property type="entry name" value="CHEMOTAXIS_TRANSDUC_2"/>
    <property type="match status" value="1"/>
</dbReference>
<keyword evidence="3 5" id="KW-0807">Transducer</keyword>
<evidence type="ECO:0000313" key="9">
    <source>
        <dbReference type="EMBL" id="BAK10918.1"/>
    </source>
</evidence>
<comment type="subcellular location">
    <subcellularLocation>
        <location evidence="1">Membrane</location>
    </subcellularLocation>
</comment>
<keyword evidence="7" id="KW-1133">Transmembrane helix</keyword>
<feature type="transmembrane region" description="Helical" evidence="7">
    <location>
        <begin position="197"/>
        <end position="219"/>
    </location>
</feature>
<dbReference type="Proteomes" id="UP000006690">
    <property type="component" value="Chromosome"/>
</dbReference>
<dbReference type="SMART" id="SM00283">
    <property type="entry name" value="MA"/>
    <property type="match status" value="1"/>
</dbReference>
<feature type="region of interest" description="Disordered" evidence="6">
    <location>
        <begin position="287"/>
        <end position="308"/>
    </location>
</feature>
<dbReference type="FunFam" id="1.10.287.950:FF:000001">
    <property type="entry name" value="Methyl-accepting chemotaxis sensory transducer"/>
    <property type="match status" value="1"/>
</dbReference>
<dbReference type="eggNOG" id="COG0840">
    <property type="taxonomic scope" value="Bacteria"/>
</dbReference>
<dbReference type="SUPFAM" id="SSF58104">
    <property type="entry name" value="Methyl-accepting chemotaxis protein (MCP) signaling domain"/>
    <property type="match status" value="1"/>
</dbReference>